<comment type="caution">
    <text evidence="3">The sequence shown here is derived from an EMBL/GenBank/DDBJ whole genome shotgun (WGS) entry which is preliminary data.</text>
</comment>
<feature type="transmembrane region" description="Helical" evidence="2">
    <location>
        <begin position="216"/>
        <end position="234"/>
    </location>
</feature>
<feature type="compositionally biased region" description="Basic residues" evidence="1">
    <location>
        <begin position="104"/>
        <end position="114"/>
    </location>
</feature>
<dbReference type="Proteomes" id="UP001224775">
    <property type="component" value="Unassembled WGS sequence"/>
</dbReference>
<evidence type="ECO:0000256" key="2">
    <source>
        <dbReference type="SAM" id="Phobius"/>
    </source>
</evidence>
<feature type="transmembrane region" description="Helical" evidence="2">
    <location>
        <begin position="6"/>
        <end position="28"/>
    </location>
</feature>
<keyword evidence="4" id="KW-1185">Reference proteome</keyword>
<dbReference type="AlphaFoldDB" id="A0AAD9D7L3"/>
<feature type="transmembrane region" description="Helical" evidence="2">
    <location>
        <begin position="136"/>
        <end position="165"/>
    </location>
</feature>
<feature type="region of interest" description="Disordered" evidence="1">
    <location>
        <begin position="98"/>
        <end position="127"/>
    </location>
</feature>
<reference evidence="3" key="1">
    <citation type="submission" date="2023-06" db="EMBL/GenBank/DDBJ databases">
        <title>Survivors Of The Sea: Transcriptome response of Skeletonema marinoi to long-term dormancy.</title>
        <authorList>
            <person name="Pinder M.I.M."/>
            <person name="Kourtchenko O."/>
            <person name="Robertson E.K."/>
            <person name="Larsson T."/>
            <person name="Maumus F."/>
            <person name="Osuna-Cruz C.M."/>
            <person name="Vancaester E."/>
            <person name="Stenow R."/>
            <person name="Vandepoele K."/>
            <person name="Ploug H."/>
            <person name="Bruchert V."/>
            <person name="Godhe A."/>
            <person name="Topel M."/>
        </authorList>
    </citation>
    <scope>NUCLEOTIDE SEQUENCE</scope>
    <source>
        <strain evidence="3">R05AC</strain>
    </source>
</reference>
<keyword evidence="2" id="KW-0812">Transmembrane</keyword>
<keyword evidence="2" id="KW-0472">Membrane</keyword>
<proteinExistence type="predicted"/>
<protein>
    <recommendedName>
        <fullName evidence="5">Transmembrane protein</fullName>
    </recommendedName>
</protein>
<gene>
    <name evidence="3" type="ORF">QTG54_012023</name>
</gene>
<evidence type="ECO:0000313" key="3">
    <source>
        <dbReference type="EMBL" id="KAK1737156.1"/>
    </source>
</evidence>
<evidence type="ECO:0000313" key="4">
    <source>
        <dbReference type="Proteomes" id="UP001224775"/>
    </source>
</evidence>
<dbReference type="EMBL" id="JATAAI010000026">
    <property type="protein sequence ID" value="KAK1737156.1"/>
    <property type="molecule type" value="Genomic_DNA"/>
</dbReference>
<evidence type="ECO:0000256" key="1">
    <source>
        <dbReference type="SAM" id="MobiDB-lite"/>
    </source>
</evidence>
<accession>A0AAD9D7L3</accession>
<feature type="transmembrane region" description="Helical" evidence="2">
    <location>
        <begin position="269"/>
        <end position="289"/>
    </location>
</feature>
<name>A0AAD9D7L3_9STRA</name>
<feature type="transmembrane region" description="Helical" evidence="2">
    <location>
        <begin position="394"/>
        <end position="413"/>
    </location>
</feature>
<feature type="transmembrane region" description="Helical" evidence="2">
    <location>
        <begin position="433"/>
        <end position="457"/>
    </location>
</feature>
<sequence>MIPIPSGLSSLLAPDVFITLLIVAYLQYTQSKRRTTQKGKVHTGKVKPKLTQHWSLCHELFFTHLHMMVSPYVEQASNMNAEMVNLQSDQELDSFTKKVASGKTPRKNTKKQPSRSKNSGGGTMEVRSRRIRTGELVYNPYFIAFETTFIFAFAFLIGLASRWMFGLIRSLKLSSPLDGYCCSPYRGGDDDASRLPGAFGKLLACVLVKGGGDDAFNGYGGLVLILLVRTIRLASLVSAPHKSDFDDESEETKEDGTFKRIHPTKAKRFIAFCLVTLASLWMFHTPSLLRLLGLSGLTEAIEECSARILLWGNLLGAIDLSSISTMPLDEPPVMLQTVMNVLLILLALTYGYIASSMMTPINETARNAAHVLSPSPTKKQTDPSEMFQLMNARMMLIIQGMAPLVIMFTYVFHTKFAEAEKHRVRKNSFSSNYLQNSALFLRVALSWCFVGASIYTFRTMVQSFLDQAATVASAMAALGEAGSDAKASKQNSTAAPSKVDPFSDRYGKIVYTAGRLAALPTFIFTLLVISHLYGGSGDAHPGVGHKSQPKNAPRPVFTQKGLLPPYAGNYMSWIDRKSRPNNNGFREEKKIFLHAAVMSESLRNPTPFRDWAHNKVVDVLGKKNFCRAPDFRSVSALDRHVRYLLETDDDGNSIDTVMMTTNALTGRELLVSAPVLKKAATATCDASLENEDGECKATVDEDSPPLRLVVSSLLSHPVLTPTVVFPIIDSLAFLSSAWWTYWFSVKTIVYYIGLKGAAGAIQISS</sequence>
<feature type="transmembrane region" description="Helical" evidence="2">
    <location>
        <begin position="333"/>
        <end position="353"/>
    </location>
</feature>
<feature type="transmembrane region" description="Helical" evidence="2">
    <location>
        <begin position="513"/>
        <end position="533"/>
    </location>
</feature>
<evidence type="ECO:0008006" key="5">
    <source>
        <dbReference type="Google" id="ProtNLM"/>
    </source>
</evidence>
<keyword evidence="2" id="KW-1133">Transmembrane helix</keyword>
<organism evidence="3 4">
    <name type="scientific">Skeletonema marinoi</name>
    <dbReference type="NCBI Taxonomy" id="267567"/>
    <lineage>
        <taxon>Eukaryota</taxon>
        <taxon>Sar</taxon>
        <taxon>Stramenopiles</taxon>
        <taxon>Ochrophyta</taxon>
        <taxon>Bacillariophyta</taxon>
        <taxon>Coscinodiscophyceae</taxon>
        <taxon>Thalassiosirophycidae</taxon>
        <taxon>Thalassiosirales</taxon>
        <taxon>Skeletonemataceae</taxon>
        <taxon>Skeletonema</taxon>
        <taxon>Skeletonema marinoi-dohrnii complex</taxon>
    </lineage>
</organism>